<dbReference type="Proteomes" id="UP000677218">
    <property type="component" value="Unassembled WGS sequence"/>
</dbReference>
<protein>
    <submittedName>
        <fullName evidence="3">Primosomal protein DnaI</fullName>
    </submittedName>
</protein>
<dbReference type="Pfam" id="PF07319">
    <property type="entry name" value="DnaI_N"/>
    <property type="match status" value="1"/>
</dbReference>
<dbReference type="GO" id="GO:0006260">
    <property type="term" value="P:DNA replication"/>
    <property type="evidence" value="ECO:0007669"/>
    <property type="project" value="TreeGrafter"/>
</dbReference>
<comment type="caution">
    <text evidence="3">The sequence shown here is derived from an EMBL/GenBank/DDBJ whole genome shotgun (WGS) entry which is preliminary data.</text>
</comment>
<evidence type="ECO:0000259" key="2">
    <source>
        <dbReference type="Pfam" id="PF07319"/>
    </source>
</evidence>
<dbReference type="InterPro" id="IPR027417">
    <property type="entry name" value="P-loop_NTPase"/>
</dbReference>
<accession>A0A916VIZ8</accession>
<dbReference type="Gene3D" id="3.40.50.300">
    <property type="entry name" value="P-loop containing nucleotide triphosphate hydrolases"/>
    <property type="match status" value="1"/>
</dbReference>
<evidence type="ECO:0000313" key="4">
    <source>
        <dbReference type="Proteomes" id="UP000677218"/>
    </source>
</evidence>
<dbReference type="SUPFAM" id="SSF52540">
    <property type="entry name" value="P-loop containing nucleoside triphosphate hydrolases"/>
    <property type="match status" value="1"/>
</dbReference>
<feature type="domain" description="Primosomal DnaI N-terminal" evidence="2">
    <location>
        <begin position="1"/>
        <end position="88"/>
    </location>
</feature>
<dbReference type="NCBIfam" id="NF006505">
    <property type="entry name" value="PRK08939.1"/>
    <property type="match status" value="1"/>
</dbReference>
<keyword evidence="4" id="KW-1185">Reference proteome</keyword>
<proteinExistence type="predicted"/>
<dbReference type="InterPro" id="IPR009928">
    <property type="entry name" value="DnaI_N"/>
</dbReference>
<dbReference type="PANTHER" id="PTHR30050">
    <property type="entry name" value="CHROMOSOMAL REPLICATION INITIATOR PROTEIN DNAA"/>
    <property type="match status" value="1"/>
</dbReference>
<feature type="domain" description="IstB-like ATP-binding" evidence="1">
    <location>
        <begin position="119"/>
        <end position="298"/>
    </location>
</feature>
<evidence type="ECO:0000259" key="1">
    <source>
        <dbReference type="Pfam" id="PF01695"/>
    </source>
</evidence>
<dbReference type="AlphaFoldDB" id="A0A916VIZ8"/>
<dbReference type="GO" id="GO:0005524">
    <property type="term" value="F:ATP binding"/>
    <property type="evidence" value="ECO:0007669"/>
    <property type="project" value="InterPro"/>
</dbReference>
<dbReference type="PANTHER" id="PTHR30050:SF8">
    <property type="entry name" value="PRIMOSOMAL PROTEIN DNAI"/>
    <property type="match status" value="1"/>
</dbReference>
<gene>
    <name evidence="3" type="primary">dnaI</name>
    <name evidence="3" type="ORF">LCB40_05490</name>
</gene>
<dbReference type="CDD" id="cd00009">
    <property type="entry name" value="AAA"/>
    <property type="match status" value="1"/>
</dbReference>
<sequence>MEKISDILKRVLKDKDLGNVDQLWQEVKSDPEIRHFLAAHKDEIPPEAQKTSLAVLYEFYNQRRHPDKVLAGYEPELFMNDGVISVRYKKTRQQQAKEDAAQKRKNVTLIDLPKQLRDVELDEIDQTESRIAALGAMGDFLAKVKAGDHPQGIYLSGAYGVGKTYILAGLANGYAGLGKKVIFLHVPTFIAGLSDHFSDNSLSQEINRVSTCDLLILDDIGAETLSQWSRDDVLGVILQHRMDNDLPTFFSSNLSMEELERHFAQVRDVDDRVKGARIMERVRYLAKEITVGGKNRRRR</sequence>
<dbReference type="InterPro" id="IPR002611">
    <property type="entry name" value="IstB_ATP-bd"/>
</dbReference>
<organism evidence="3 4">
    <name type="scientific">Lactobacillus corticis</name>
    <dbReference type="NCBI Taxonomy" id="2201249"/>
    <lineage>
        <taxon>Bacteria</taxon>
        <taxon>Bacillati</taxon>
        <taxon>Bacillota</taxon>
        <taxon>Bacilli</taxon>
        <taxon>Lactobacillales</taxon>
        <taxon>Lactobacillaceae</taxon>
        <taxon>Lactobacillus</taxon>
    </lineage>
</organism>
<dbReference type="RefSeq" id="WP_212780365.1">
    <property type="nucleotide sequence ID" value="NZ_BMAY01000003.1"/>
</dbReference>
<dbReference type="EMBL" id="BMAY01000003">
    <property type="protein sequence ID" value="GFZ26669.1"/>
    <property type="molecule type" value="Genomic_DNA"/>
</dbReference>
<reference evidence="3" key="1">
    <citation type="submission" date="2020-08" db="EMBL/GenBank/DDBJ databases">
        <title>Taxonomic study for Lactobacillus species isolated from hardwood bark.</title>
        <authorList>
            <person name="Tohno M."/>
            <person name="Tanizawa Y."/>
        </authorList>
    </citation>
    <scope>NUCLEOTIDE SEQUENCE</scope>
    <source>
        <strain evidence="3">B40</strain>
    </source>
</reference>
<name>A0A916VIZ8_9LACO</name>
<dbReference type="Pfam" id="PF01695">
    <property type="entry name" value="IstB_IS21"/>
    <property type="match status" value="1"/>
</dbReference>
<evidence type="ECO:0000313" key="3">
    <source>
        <dbReference type="EMBL" id="GFZ26669.1"/>
    </source>
</evidence>